<keyword evidence="2" id="KW-0732">Signal</keyword>
<evidence type="ECO:0000256" key="1">
    <source>
        <dbReference type="SAM" id="MobiDB-lite"/>
    </source>
</evidence>
<feature type="chain" id="PRO_5040288034" evidence="2">
    <location>
        <begin position="19"/>
        <end position="310"/>
    </location>
</feature>
<proteinExistence type="predicted"/>
<dbReference type="AlphaFoldDB" id="A0A9Q0RMU8"/>
<keyword evidence="4" id="KW-1185">Reference proteome</keyword>
<sequence length="310" mass="34880">MKIISIVLLIAEAILACGQQRVNNSIGINDAVLSRQIYETKPIKMNSTKIVNPIIFMGSGTIPLQIKMQTFSSKLQITQEHTNSKPQVIASHSIDGPIIIKHLVKKPIIQKIHEIIMPKRKFICIFILFLTTILKCYATKYGQEGDGDVPDTINAAVISRHVFKTKTVPSMSKPVKIPTIVIGSKSIPLTLEMQSSSSDIKIAQNHQNTEPQMITSNSVDGAIILKQFIRKPIIQKVHEIILPKRKIIQEFRPVKEFVKTIISKADTTTESMEESTTTMAPKNMKKKKKTKTMTTEIPTTESDMMDYMFY</sequence>
<feature type="compositionally biased region" description="Low complexity" evidence="1">
    <location>
        <begin position="270"/>
        <end position="282"/>
    </location>
</feature>
<gene>
    <name evidence="3" type="ORF">RDWZM_005946</name>
</gene>
<organism evidence="3 4">
    <name type="scientific">Blomia tropicalis</name>
    <name type="common">Mite</name>
    <dbReference type="NCBI Taxonomy" id="40697"/>
    <lineage>
        <taxon>Eukaryota</taxon>
        <taxon>Metazoa</taxon>
        <taxon>Ecdysozoa</taxon>
        <taxon>Arthropoda</taxon>
        <taxon>Chelicerata</taxon>
        <taxon>Arachnida</taxon>
        <taxon>Acari</taxon>
        <taxon>Acariformes</taxon>
        <taxon>Sarcoptiformes</taxon>
        <taxon>Astigmata</taxon>
        <taxon>Glycyphagoidea</taxon>
        <taxon>Echimyopodidae</taxon>
        <taxon>Blomia</taxon>
    </lineage>
</organism>
<evidence type="ECO:0000313" key="3">
    <source>
        <dbReference type="EMBL" id="KAJ6220134.1"/>
    </source>
</evidence>
<protein>
    <submittedName>
        <fullName evidence="3">Uncharacterized protein</fullName>
    </submittedName>
</protein>
<evidence type="ECO:0000313" key="4">
    <source>
        <dbReference type="Proteomes" id="UP001142055"/>
    </source>
</evidence>
<feature type="signal peptide" evidence="2">
    <location>
        <begin position="1"/>
        <end position="18"/>
    </location>
</feature>
<comment type="caution">
    <text evidence="3">The sequence shown here is derived from an EMBL/GenBank/DDBJ whole genome shotgun (WGS) entry which is preliminary data.</text>
</comment>
<dbReference type="Proteomes" id="UP001142055">
    <property type="component" value="Chromosome 2"/>
</dbReference>
<accession>A0A9Q0RMU8</accession>
<evidence type="ECO:0000256" key="2">
    <source>
        <dbReference type="SAM" id="SignalP"/>
    </source>
</evidence>
<dbReference type="EMBL" id="JAPWDV010000002">
    <property type="protein sequence ID" value="KAJ6220134.1"/>
    <property type="molecule type" value="Genomic_DNA"/>
</dbReference>
<reference evidence="3" key="1">
    <citation type="submission" date="2022-12" db="EMBL/GenBank/DDBJ databases">
        <title>Genome assemblies of Blomia tropicalis.</title>
        <authorList>
            <person name="Cui Y."/>
        </authorList>
    </citation>
    <scope>NUCLEOTIDE SEQUENCE</scope>
    <source>
        <tissue evidence="3">Adult mites</tissue>
    </source>
</reference>
<feature type="region of interest" description="Disordered" evidence="1">
    <location>
        <begin position="270"/>
        <end position="294"/>
    </location>
</feature>
<dbReference type="OMA" id="HAVPIHM"/>
<name>A0A9Q0RMU8_BLOTA</name>